<feature type="compositionally biased region" description="Polar residues" evidence="1">
    <location>
        <begin position="49"/>
        <end position="58"/>
    </location>
</feature>
<organism evidence="2 3">
    <name type="scientific">Halteria grandinella</name>
    <dbReference type="NCBI Taxonomy" id="5974"/>
    <lineage>
        <taxon>Eukaryota</taxon>
        <taxon>Sar</taxon>
        <taxon>Alveolata</taxon>
        <taxon>Ciliophora</taxon>
        <taxon>Intramacronucleata</taxon>
        <taxon>Spirotrichea</taxon>
        <taxon>Stichotrichia</taxon>
        <taxon>Sporadotrichida</taxon>
        <taxon>Halteriidae</taxon>
        <taxon>Halteria</taxon>
    </lineage>
</organism>
<sequence>MNQQQRRWSTSTKTIGSASQKAGGERRSVTCSMSKRGVEFDGKKIRLFMNSSAQPKGSKTSEEMSKDVESQVAKLTKDCVRQDALVNSQPSLKPFNPLSILDISPMKLPSLQPETAQASSSDNQQWSLKSQSDQSLNLVRASETCPSPPASSSSPSQSALILESSNQESSEHKSLSQLTFGDRNSSSCGDLQFLDLYLAQRVSLKVSQHPTRGKLGTPRVLWHPLVLEKRRHSSIFDMASEREGETHETIEVPQKHIKFNDEVDVRLYSIPSESSQSGMTQIPPIKVLRDVKEERGTYKRETYSKSFFKHSKPSLFKDISNHVQQRRKTLKSERLARQLAKQQRSLSQQCVEQPQDQQRDLITKLQEVQEQLEAMKLDRERRTTYVDRPSLLPKVAREVHDDDQ</sequence>
<feature type="compositionally biased region" description="Low complexity" evidence="1">
    <location>
        <begin position="150"/>
        <end position="165"/>
    </location>
</feature>
<feature type="region of interest" description="Disordered" evidence="1">
    <location>
        <begin position="1"/>
        <end position="35"/>
    </location>
</feature>
<feature type="compositionally biased region" description="Basic and acidic residues" evidence="1">
    <location>
        <begin position="59"/>
        <end position="73"/>
    </location>
</feature>
<accession>A0A8J8T120</accession>
<keyword evidence="3" id="KW-1185">Reference proteome</keyword>
<comment type="caution">
    <text evidence="2">The sequence shown here is derived from an EMBL/GenBank/DDBJ whole genome shotgun (WGS) entry which is preliminary data.</text>
</comment>
<evidence type="ECO:0000256" key="1">
    <source>
        <dbReference type="SAM" id="MobiDB-lite"/>
    </source>
</evidence>
<proteinExistence type="predicted"/>
<evidence type="ECO:0000313" key="3">
    <source>
        <dbReference type="Proteomes" id="UP000785679"/>
    </source>
</evidence>
<protein>
    <submittedName>
        <fullName evidence="2">Uncharacterized protein</fullName>
    </submittedName>
</protein>
<evidence type="ECO:0000313" key="2">
    <source>
        <dbReference type="EMBL" id="TNV77960.1"/>
    </source>
</evidence>
<name>A0A8J8T120_HALGN</name>
<feature type="compositionally biased region" description="Polar residues" evidence="1">
    <location>
        <begin position="1"/>
        <end position="20"/>
    </location>
</feature>
<dbReference type="Proteomes" id="UP000785679">
    <property type="component" value="Unassembled WGS sequence"/>
</dbReference>
<feature type="region of interest" description="Disordered" evidence="1">
    <location>
        <begin position="49"/>
        <end position="73"/>
    </location>
</feature>
<gene>
    <name evidence="2" type="ORF">FGO68_gene4130</name>
</gene>
<feature type="compositionally biased region" description="Polar residues" evidence="1">
    <location>
        <begin position="112"/>
        <end position="137"/>
    </location>
</feature>
<reference evidence="2" key="1">
    <citation type="submission" date="2019-06" db="EMBL/GenBank/DDBJ databases">
        <authorList>
            <person name="Zheng W."/>
        </authorList>
    </citation>
    <scope>NUCLEOTIDE SEQUENCE</scope>
    <source>
        <strain evidence="2">QDHG01</strain>
    </source>
</reference>
<dbReference type="AlphaFoldDB" id="A0A8J8T120"/>
<dbReference type="EMBL" id="RRYP01011098">
    <property type="protein sequence ID" value="TNV77960.1"/>
    <property type="molecule type" value="Genomic_DNA"/>
</dbReference>
<feature type="region of interest" description="Disordered" evidence="1">
    <location>
        <begin position="111"/>
        <end position="168"/>
    </location>
</feature>